<sequence length="112" mass="12959">MIRPDQVWLAIEAVDMRMGIDGLSLKIQQALGRSPCDGTAYAFRNRNGTRIKVLIWDGTGVWLCVRRLHQGRFTWPQSHDATCTLSLAEWRWLTTGVDWRRLQAKPSAHWRV</sequence>
<dbReference type="NCBIfam" id="NF033819">
    <property type="entry name" value="IS66_TnpB"/>
    <property type="match status" value="1"/>
</dbReference>
<dbReference type="InterPro" id="IPR008878">
    <property type="entry name" value="Transposase_IS66_Orf2"/>
</dbReference>
<dbReference type="RefSeq" id="WP_186411028.1">
    <property type="nucleotide sequence ID" value="NZ_FLQY01000165.1"/>
</dbReference>
<dbReference type="AlphaFoldDB" id="A0A1A8XS14"/>
<evidence type="ECO:0008006" key="3">
    <source>
        <dbReference type="Google" id="ProtNLM"/>
    </source>
</evidence>
<dbReference type="Proteomes" id="UP000199600">
    <property type="component" value="Unassembled WGS sequence"/>
</dbReference>
<keyword evidence="2" id="KW-1185">Reference proteome</keyword>
<name>A0A1A8XS14_9RHOO</name>
<dbReference type="EMBL" id="FLQY01000165">
    <property type="protein sequence ID" value="SBT07900.1"/>
    <property type="molecule type" value="Genomic_DNA"/>
</dbReference>
<accession>A0A1A8XS14</accession>
<evidence type="ECO:0000313" key="1">
    <source>
        <dbReference type="EMBL" id="SBT07900.1"/>
    </source>
</evidence>
<dbReference type="PANTHER" id="PTHR36455">
    <property type="match status" value="1"/>
</dbReference>
<proteinExistence type="predicted"/>
<reference evidence="1 2" key="1">
    <citation type="submission" date="2016-06" db="EMBL/GenBank/DDBJ databases">
        <authorList>
            <person name="Kjaerup R.B."/>
            <person name="Dalgaard T.S."/>
            <person name="Juul-Madsen H.R."/>
        </authorList>
    </citation>
    <scope>NUCLEOTIDE SEQUENCE [LARGE SCALE GENOMIC DNA]</scope>
    <source>
        <strain evidence="1">2</strain>
    </source>
</reference>
<dbReference type="PANTHER" id="PTHR36455:SF1">
    <property type="entry name" value="BLR8292 PROTEIN"/>
    <property type="match status" value="1"/>
</dbReference>
<evidence type="ECO:0000313" key="2">
    <source>
        <dbReference type="Proteomes" id="UP000199600"/>
    </source>
</evidence>
<protein>
    <recommendedName>
        <fullName evidence="3">Transposase</fullName>
    </recommendedName>
</protein>
<dbReference type="Pfam" id="PF05717">
    <property type="entry name" value="TnpB_IS66"/>
    <property type="match status" value="1"/>
</dbReference>
<organism evidence="1 2">
    <name type="scientific">Candidatus Propionivibrio aalborgensis</name>
    <dbReference type="NCBI Taxonomy" id="1860101"/>
    <lineage>
        <taxon>Bacteria</taxon>
        <taxon>Pseudomonadati</taxon>
        <taxon>Pseudomonadota</taxon>
        <taxon>Betaproteobacteria</taxon>
        <taxon>Rhodocyclales</taxon>
        <taxon>Rhodocyclaceae</taxon>
        <taxon>Propionivibrio</taxon>
    </lineage>
</organism>
<gene>
    <name evidence="1" type="ORF">PROAA_2470002</name>
</gene>